<keyword evidence="10 14" id="KW-0342">GTP-binding</keyword>
<evidence type="ECO:0000256" key="13">
    <source>
        <dbReference type="NCBIfam" id="TIGR00437"/>
    </source>
</evidence>
<dbReference type="Pfam" id="PF02421">
    <property type="entry name" value="FeoB_N"/>
    <property type="match status" value="1"/>
</dbReference>
<dbReference type="EMBL" id="CP021081">
    <property type="protein sequence ID" value="ASN81169.1"/>
    <property type="molecule type" value="Genomic_DNA"/>
</dbReference>
<evidence type="ECO:0000256" key="16">
    <source>
        <dbReference type="RuleBase" id="RU362098"/>
    </source>
</evidence>
<feature type="transmembrane region" description="Helical" evidence="16">
    <location>
        <begin position="481"/>
        <end position="501"/>
    </location>
</feature>
<dbReference type="Gene3D" id="3.40.50.300">
    <property type="entry name" value="P-loop containing nucleotide triphosphate hydrolases"/>
    <property type="match status" value="1"/>
</dbReference>
<reference evidence="18 19" key="1">
    <citation type="submission" date="2017-05" db="EMBL/GenBank/DDBJ databases">
        <title>The complete genome sequence of Deinococcus ficus isolated from the rhizosphere of the Ficus religiosa L. in Taiwan.</title>
        <authorList>
            <person name="Wu K.-M."/>
            <person name="Liao T.-L."/>
            <person name="Liu Y.-M."/>
            <person name="Young C.-C."/>
            <person name="Tsai S.-F."/>
        </authorList>
    </citation>
    <scope>NUCLEOTIDE SEQUENCE [LARGE SCALE GENOMIC DNA]</scope>
    <source>
        <strain evidence="18 19">CC-FR2-10</strain>
    </source>
</reference>
<feature type="transmembrane region" description="Helical" evidence="16">
    <location>
        <begin position="718"/>
        <end position="741"/>
    </location>
</feature>
<evidence type="ECO:0000256" key="14">
    <source>
        <dbReference type="PIRSR" id="PIRSR603373-1"/>
    </source>
</evidence>
<feature type="transmembrane region" description="Helical" evidence="16">
    <location>
        <begin position="545"/>
        <end position="564"/>
    </location>
</feature>
<dbReference type="Proteomes" id="UP000259030">
    <property type="component" value="Chromosome"/>
</dbReference>
<keyword evidence="19" id="KW-1185">Reference proteome</keyword>
<keyword evidence="5 16" id="KW-0812">Transmembrane</keyword>
<evidence type="ECO:0000256" key="12">
    <source>
        <dbReference type="ARBA" id="ARBA00031200"/>
    </source>
</evidence>
<feature type="transmembrane region" description="Helical" evidence="16">
    <location>
        <begin position="308"/>
        <end position="329"/>
    </location>
</feature>
<evidence type="ECO:0000256" key="9">
    <source>
        <dbReference type="ARBA" id="ARBA00023065"/>
    </source>
</evidence>
<feature type="transmembrane region" description="Helical" evidence="16">
    <location>
        <begin position="450"/>
        <end position="475"/>
    </location>
</feature>
<dbReference type="RefSeq" id="WP_027461884.1">
    <property type="nucleotide sequence ID" value="NZ_CP021081.1"/>
</dbReference>
<organism evidence="18 19">
    <name type="scientific">Deinococcus ficus</name>
    <dbReference type="NCBI Taxonomy" id="317577"/>
    <lineage>
        <taxon>Bacteria</taxon>
        <taxon>Thermotogati</taxon>
        <taxon>Deinococcota</taxon>
        <taxon>Deinococci</taxon>
        <taxon>Deinococcales</taxon>
        <taxon>Deinococcaceae</taxon>
        <taxon>Deinococcus</taxon>
    </lineage>
</organism>
<feature type="transmembrane region" description="Helical" evidence="16">
    <location>
        <begin position="374"/>
        <end position="395"/>
    </location>
</feature>
<keyword evidence="7 16" id="KW-1133">Transmembrane helix</keyword>
<dbReference type="InterPro" id="IPR027417">
    <property type="entry name" value="P-loop_NTPase"/>
</dbReference>
<dbReference type="AlphaFoldDB" id="A0A221SWY9"/>
<feature type="domain" description="FeoB-type G" evidence="17">
    <location>
        <begin position="34"/>
        <end position="196"/>
    </location>
</feature>
<dbReference type="STRING" id="317577.GCA_000419625_02064"/>
<feature type="transmembrane region" description="Helical" evidence="16">
    <location>
        <begin position="691"/>
        <end position="711"/>
    </location>
</feature>
<dbReference type="InterPro" id="IPR030389">
    <property type="entry name" value="G_FEOB_dom"/>
</dbReference>
<comment type="function">
    <text evidence="16">Probable transporter of a GTP-driven Fe(2+) uptake system.</text>
</comment>
<accession>A0A221SWY9</accession>
<dbReference type="InterPro" id="IPR003373">
    <property type="entry name" value="Fe2_transport_prot-B"/>
</dbReference>
<dbReference type="GO" id="GO:0015093">
    <property type="term" value="F:ferrous iron transmembrane transporter activity"/>
    <property type="evidence" value="ECO:0007669"/>
    <property type="project" value="UniProtKB-UniRule"/>
</dbReference>
<dbReference type="InterPro" id="IPR050860">
    <property type="entry name" value="FeoB_GTPase"/>
</dbReference>
<dbReference type="NCBIfam" id="TIGR00437">
    <property type="entry name" value="feoB"/>
    <property type="match status" value="1"/>
</dbReference>
<feature type="binding site" evidence="15">
    <location>
        <position position="52"/>
    </location>
    <ligand>
        <name>Mg(2+)</name>
        <dbReference type="ChEBI" id="CHEBI:18420"/>
        <label>2</label>
    </ligand>
</feature>
<evidence type="ECO:0000256" key="11">
    <source>
        <dbReference type="ARBA" id="ARBA00023136"/>
    </source>
</evidence>
<dbReference type="PANTHER" id="PTHR43185">
    <property type="entry name" value="FERROUS IRON TRANSPORT PROTEIN B"/>
    <property type="match status" value="1"/>
</dbReference>
<dbReference type="GO" id="GO:0005886">
    <property type="term" value="C:plasma membrane"/>
    <property type="evidence" value="ECO:0007669"/>
    <property type="project" value="UniProtKB-SubCell"/>
</dbReference>
<evidence type="ECO:0000256" key="8">
    <source>
        <dbReference type="ARBA" id="ARBA00023004"/>
    </source>
</evidence>
<dbReference type="Pfam" id="PF17910">
    <property type="entry name" value="FeoB_Cyto"/>
    <property type="match status" value="1"/>
</dbReference>
<feature type="transmembrane region" description="Helical" evidence="16">
    <location>
        <begin position="421"/>
        <end position="438"/>
    </location>
</feature>
<dbReference type="PROSITE" id="PS51711">
    <property type="entry name" value="G_FEOB"/>
    <property type="match status" value="1"/>
</dbReference>
<dbReference type="Pfam" id="PF07670">
    <property type="entry name" value="Gate"/>
    <property type="match status" value="2"/>
</dbReference>
<evidence type="ECO:0000256" key="4">
    <source>
        <dbReference type="ARBA" id="ARBA00022496"/>
    </source>
</evidence>
<evidence type="ECO:0000256" key="15">
    <source>
        <dbReference type="PIRSR" id="PIRSR603373-2"/>
    </source>
</evidence>
<keyword evidence="6 14" id="KW-0547">Nucleotide-binding</keyword>
<keyword evidence="2 16" id="KW-0813">Transport</keyword>
<dbReference type="KEGG" id="dfc:DFI_09255"/>
<dbReference type="PANTHER" id="PTHR43185:SF1">
    <property type="entry name" value="FE(2+) TRANSPORTER FEOB"/>
    <property type="match status" value="1"/>
</dbReference>
<feature type="binding site" evidence="14">
    <location>
        <begin position="41"/>
        <end position="48"/>
    </location>
    <ligand>
        <name>GTP</name>
        <dbReference type="ChEBI" id="CHEBI:37565"/>
        <label>1</label>
    </ligand>
</feature>
<comment type="similarity">
    <text evidence="16">Belongs to the TRAFAC class TrmE-Era-EngA-EngB-Septin-like GTPase superfamily. FeoB GTPase (TC 9.A.8) family.</text>
</comment>
<keyword evidence="9" id="KW-0406">Ion transport</keyword>
<dbReference type="GO" id="GO:0005525">
    <property type="term" value="F:GTP binding"/>
    <property type="evidence" value="ECO:0007669"/>
    <property type="project" value="UniProtKB-KW"/>
</dbReference>
<evidence type="ECO:0000256" key="2">
    <source>
        <dbReference type="ARBA" id="ARBA00022448"/>
    </source>
</evidence>
<keyword evidence="8 16" id="KW-0408">Iron</keyword>
<keyword evidence="11 16" id="KW-0472">Membrane</keyword>
<name>A0A221SWY9_9DEIO</name>
<dbReference type="InterPro" id="IPR041069">
    <property type="entry name" value="FeoB_Cyto"/>
</dbReference>
<keyword evidence="4 16" id="KW-0410">Iron transport</keyword>
<evidence type="ECO:0000313" key="18">
    <source>
        <dbReference type="EMBL" id="ASN81169.1"/>
    </source>
</evidence>
<feature type="binding site" evidence="15">
    <location>
        <position position="53"/>
    </location>
    <ligand>
        <name>Mg(2+)</name>
        <dbReference type="ChEBI" id="CHEBI:18420"/>
        <label>2</label>
    </ligand>
</feature>
<keyword evidence="15" id="KW-0479">Metal-binding</keyword>
<dbReference type="SUPFAM" id="SSF52540">
    <property type="entry name" value="P-loop containing nucleoside triphosphate hydrolases"/>
    <property type="match status" value="1"/>
</dbReference>
<keyword evidence="15" id="KW-0460">Magnesium</keyword>
<dbReference type="Gene3D" id="1.10.287.1770">
    <property type="match status" value="1"/>
</dbReference>
<gene>
    <name evidence="18" type="ORF">DFI_09255</name>
</gene>
<dbReference type="InterPro" id="IPR011642">
    <property type="entry name" value="Gate_dom"/>
</dbReference>
<proteinExistence type="inferred from homology"/>
<evidence type="ECO:0000256" key="5">
    <source>
        <dbReference type="ARBA" id="ARBA00022692"/>
    </source>
</evidence>
<evidence type="ECO:0000256" key="10">
    <source>
        <dbReference type="ARBA" id="ARBA00023134"/>
    </source>
</evidence>
<protein>
    <recommendedName>
        <fullName evidence="12 13">Ferrous iron transport protein B</fullName>
    </recommendedName>
</protein>
<dbReference type="GO" id="GO:0046872">
    <property type="term" value="F:metal ion binding"/>
    <property type="evidence" value="ECO:0007669"/>
    <property type="project" value="UniProtKB-KW"/>
</dbReference>
<evidence type="ECO:0000256" key="3">
    <source>
        <dbReference type="ARBA" id="ARBA00022475"/>
    </source>
</evidence>
<sequence length="745" mass="78399">MTVPHPPAPPELPLTPPDEAACQATVARLQAAAQPRVVVVGNPNTGKTTLINAVAGTNLKVGNWAGVTVEKREATLRVGDRTVQLLDLPGAYSLSPHTPEELVTRTALLDENPDVILNVLDAGNLERNLYLTLQLLDFRVPLVLTLNLIDEARDKGLTVDAAALSRTLGVPVLETVASRAVGTAGLLPAALGGATLGSGVRYPDAIEHAVGALTGRMAGLPTLPAHAHRSLALSLLEGDPSLRGRLNATGHADLVREADAVVAALNAQGLDPLIEIAEARYARASDLARVAVPQVHARRTFSERLDALTLHPVWGVPIFLALVLLVFRLTFSVAAPFVDLIGGPLQETVAGWAAALLAGVPLARDIVVNAIVPGVGTVLSFVPTLLVLYLAMSFLEDSGYMARAAFLADRLMRALGLDGRAFIPLILGFGCNVPAVSATRTLEHHSDRVLVSMIMPFMSCSARLPVYVIFAAALFPHAGSWIVWSMYLLGMAVAFVFAWLLRRTALKPGGSGVLLELPPYRFPAWRVLWKHGWRRTASFAKRARTTVLVTVAAVWFLLAIPAVGGQPFAQVAPKDSVFGVAAQAVSPLFAPLGFGNWQATGALVPGFVAKEVVVGTLGQIYLGEQAAPPAPLGLLDGVVQAGAATWAAVKASLVALPTVVALPSLGADTSADVKSPLASALAQAFTPASGLAYLVFVLLYTPCIVTVGAIAQEHGRKVAWITVAYQLVTAWALAFLTYQVARALL</sequence>
<evidence type="ECO:0000259" key="17">
    <source>
        <dbReference type="PROSITE" id="PS51711"/>
    </source>
</evidence>
<comment type="subcellular location">
    <subcellularLocation>
        <location evidence="16">Cell inner membrane</location>
        <topology evidence="16">Multi-pass membrane protein</topology>
    </subcellularLocation>
    <subcellularLocation>
        <location evidence="1">Cell membrane</location>
        <topology evidence="1">Multi-pass membrane protein</topology>
    </subcellularLocation>
</comment>
<keyword evidence="3" id="KW-1003">Cell membrane</keyword>
<evidence type="ECO:0000313" key="19">
    <source>
        <dbReference type="Proteomes" id="UP000259030"/>
    </source>
</evidence>
<feature type="binding site" evidence="14">
    <location>
        <begin position="147"/>
        <end position="150"/>
    </location>
    <ligand>
        <name>GTP</name>
        <dbReference type="ChEBI" id="CHEBI:37565"/>
        <label>1</label>
    </ligand>
</feature>
<dbReference type="Pfam" id="PF07664">
    <property type="entry name" value="FeoB_C"/>
    <property type="match status" value="1"/>
</dbReference>
<evidence type="ECO:0000256" key="7">
    <source>
        <dbReference type="ARBA" id="ARBA00022989"/>
    </source>
</evidence>
<evidence type="ECO:0000256" key="6">
    <source>
        <dbReference type="ARBA" id="ARBA00022741"/>
    </source>
</evidence>
<feature type="binding site" evidence="14">
    <location>
        <begin position="87"/>
        <end position="90"/>
    </location>
    <ligand>
        <name>GTP</name>
        <dbReference type="ChEBI" id="CHEBI:37565"/>
        <label>1</label>
    </ligand>
</feature>
<dbReference type="InterPro" id="IPR011640">
    <property type="entry name" value="Fe2_transport_prot_B_C"/>
</dbReference>
<dbReference type="CDD" id="cd01879">
    <property type="entry name" value="FeoB"/>
    <property type="match status" value="1"/>
</dbReference>
<evidence type="ECO:0000256" key="1">
    <source>
        <dbReference type="ARBA" id="ARBA00004651"/>
    </source>
</evidence>
<feature type="binding site" evidence="14">
    <location>
        <begin position="66"/>
        <end position="70"/>
    </location>
    <ligand>
        <name>GTP</name>
        <dbReference type="ChEBI" id="CHEBI:37565"/>
        <label>1</label>
    </ligand>
</feature>
<feature type="binding site" evidence="15">
    <location>
        <position position="56"/>
    </location>
    <ligand>
        <name>Mg(2+)</name>
        <dbReference type="ChEBI" id="CHEBI:18420"/>
        <label>2</label>
    </ligand>
</feature>